<comment type="caution">
    <text evidence="1">The sequence shown here is derived from an EMBL/GenBank/DDBJ whole genome shotgun (WGS) entry which is preliminary data.</text>
</comment>
<dbReference type="EMBL" id="JARPWY010000051">
    <property type="protein sequence ID" value="MDT2515714.1"/>
    <property type="molecule type" value="Genomic_DNA"/>
</dbReference>
<evidence type="ECO:0000313" key="2">
    <source>
        <dbReference type="Proteomes" id="UP001264335"/>
    </source>
</evidence>
<dbReference type="Proteomes" id="UP001264335">
    <property type="component" value="Unassembled WGS sequence"/>
</dbReference>
<reference evidence="1 2" key="1">
    <citation type="submission" date="2023-03" db="EMBL/GenBank/DDBJ databases">
        <authorList>
            <person name="Shen W."/>
            <person name="Cai J."/>
        </authorList>
    </citation>
    <scope>NUCLEOTIDE SEQUENCE [LARGE SCALE GENOMIC DNA]</scope>
    <source>
        <strain evidence="1 2">Y2</strain>
    </source>
</reference>
<organism evidence="1 2">
    <name type="scientific">Enterococcus avium</name>
    <name type="common">Streptococcus avium</name>
    <dbReference type="NCBI Taxonomy" id="33945"/>
    <lineage>
        <taxon>Bacteria</taxon>
        <taxon>Bacillati</taxon>
        <taxon>Bacillota</taxon>
        <taxon>Bacilli</taxon>
        <taxon>Lactobacillales</taxon>
        <taxon>Enterococcaceae</taxon>
        <taxon>Enterococcus</taxon>
    </lineage>
</organism>
<dbReference type="RefSeq" id="WP_227150350.1">
    <property type="nucleotide sequence ID" value="NZ_JAJCJG010000005.1"/>
</dbReference>
<sequence length="67" mass="7647">MIVFKVSFSQAWGRWRDFTFVTCRSASEAITKALEEINVPEKMNDKVIITVSVEGQVGKKKKRGKNK</sequence>
<evidence type="ECO:0000313" key="1">
    <source>
        <dbReference type="EMBL" id="MDT2515714.1"/>
    </source>
</evidence>
<protein>
    <submittedName>
        <fullName evidence="1">Uncharacterized protein</fullName>
    </submittedName>
</protein>
<gene>
    <name evidence="1" type="ORF">P7D79_15925</name>
</gene>
<name>A0ABD5FBN3_ENTAV</name>
<dbReference type="AlphaFoldDB" id="A0ABD5FBN3"/>
<proteinExistence type="predicted"/>
<accession>A0ABD5FBN3</accession>